<evidence type="ECO:0000313" key="1">
    <source>
        <dbReference type="EMBL" id="RDB06533.1"/>
    </source>
</evidence>
<dbReference type="EMBL" id="QPIW01000004">
    <property type="protein sequence ID" value="RDB06533.1"/>
    <property type="molecule type" value="Genomic_DNA"/>
</dbReference>
<reference evidence="1 2" key="1">
    <citation type="submission" date="2018-07" db="EMBL/GenBank/DDBJ databases">
        <title>Genome analysis of Runella aurantiaca.</title>
        <authorList>
            <person name="Yang X."/>
        </authorList>
    </citation>
    <scope>NUCLEOTIDE SEQUENCE [LARGE SCALE GENOMIC DNA]</scope>
    <source>
        <strain evidence="1 2">YX9</strain>
    </source>
</reference>
<name>A0A369IGJ2_9BACT</name>
<gene>
    <name evidence="1" type="ORF">DVG78_07250</name>
</gene>
<accession>A0A369IGJ2</accession>
<sequence length="64" mass="7535">MLQIPQIKALDGLYTELKTELPEPLFDKVINVHFDIIERFRIQMEITEFLTAKMVRMADKLLGE</sequence>
<evidence type="ECO:0000313" key="2">
    <source>
        <dbReference type="Proteomes" id="UP000253141"/>
    </source>
</evidence>
<keyword evidence="2" id="KW-1185">Reference proteome</keyword>
<dbReference type="AlphaFoldDB" id="A0A369IGJ2"/>
<dbReference type="Proteomes" id="UP000253141">
    <property type="component" value="Unassembled WGS sequence"/>
</dbReference>
<dbReference type="RefSeq" id="WP_147277011.1">
    <property type="nucleotide sequence ID" value="NZ_QPIW01000004.1"/>
</dbReference>
<organism evidence="1 2">
    <name type="scientific">Runella aurantiaca</name>
    <dbReference type="NCBI Taxonomy" id="2282308"/>
    <lineage>
        <taxon>Bacteria</taxon>
        <taxon>Pseudomonadati</taxon>
        <taxon>Bacteroidota</taxon>
        <taxon>Cytophagia</taxon>
        <taxon>Cytophagales</taxon>
        <taxon>Spirosomataceae</taxon>
        <taxon>Runella</taxon>
    </lineage>
</organism>
<comment type="caution">
    <text evidence="1">The sequence shown here is derived from an EMBL/GenBank/DDBJ whole genome shotgun (WGS) entry which is preliminary data.</text>
</comment>
<proteinExistence type="predicted"/>
<protein>
    <submittedName>
        <fullName evidence="1">Uncharacterized protein</fullName>
    </submittedName>
</protein>